<feature type="transmembrane region" description="Helical" evidence="10">
    <location>
        <begin position="126"/>
        <end position="145"/>
    </location>
</feature>
<evidence type="ECO:0000256" key="3">
    <source>
        <dbReference type="ARBA" id="ARBA00022692"/>
    </source>
</evidence>
<feature type="transmembrane region" description="Helical" evidence="10">
    <location>
        <begin position="6"/>
        <end position="33"/>
    </location>
</feature>
<comment type="similarity">
    <text evidence="9">Belongs to the G-protein coupled receptor 1 family.</text>
</comment>
<keyword evidence="4 10" id="KW-1133">Transmembrane helix</keyword>
<keyword evidence="5 9" id="KW-0297">G-protein coupled receptor</keyword>
<reference evidence="13" key="1">
    <citation type="submission" date="2022-11" db="UniProtKB">
        <authorList>
            <consortium name="WormBaseParasite"/>
        </authorList>
    </citation>
    <scope>IDENTIFICATION</scope>
</reference>
<sequence>MLAVTLAWIVFVLVEFLGIVGFLTNVFLIITIVRWKHYRFPSFLIIGSLAVADTYHCLHTSTYFYPPIVNLGTGSDPLLGWILVMNALDWTAWGITLTHMIGLSFDRFLAIVKYNHYKLYVTSRRVALLIAAAWAIEGTLALVLASTQSCCPMVPKPDLLSFDFIKIDRWTNKTGIVHTVNWYSYVYMPQEVIAMFLLLVLNPISVLTLYRRSKKAAGLCSSSGRRFRRDLRVYLQIGVVIAVFFAYMTAYYLTINLKLTNRLGVTLFNSLLYNINNMINPLVYVTINKHLRAHFWNTISFGLIPIPRRRRVDSLASPCASRRGTIVVRPERSETLTSVSSA</sequence>
<dbReference type="CDD" id="cd00637">
    <property type="entry name" value="7tm_classA_rhodopsin-like"/>
    <property type="match status" value="1"/>
</dbReference>
<dbReference type="WBParaSite" id="PSAMB.scaffold1015size37151.g10381.t1">
    <property type="protein sequence ID" value="PSAMB.scaffold1015size37151.g10381.t1"/>
    <property type="gene ID" value="PSAMB.scaffold1015size37151.g10381"/>
</dbReference>
<feature type="transmembrane region" description="Helical" evidence="10">
    <location>
        <begin position="192"/>
        <end position="210"/>
    </location>
</feature>
<evidence type="ECO:0000256" key="1">
    <source>
        <dbReference type="ARBA" id="ARBA00004651"/>
    </source>
</evidence>
<protein>
    <submittedName>
        <fullName evidence="13">G-protein coupled receptors family 1 profile domain-containing protein</fullName>
    </submittedName>
</protein>
<dbReference type="InterPro" id="IPR050569">
    <property type="entry name" value="TAAR"/>
</dbReference>
<dbReference type="PROSITE" id="PS00237">
    <property type="entry name" value="G_PROTEIN_RECEP_F1_1"/>
    <property type="match status" value="1"/>
</dbReference>
<keyword evidence="8 9" id="KW-0807">Transducer</keyword>
<keyword evidence="3 9" id="KW-0812">Transmembrane</keyword>
<feature type="transmembrane region" description="Helical" evidence="10">
    <location>
        <begin position="40"/>
        <end position="58"/>
    </location>
</feature>
<comment type="subcellular location">
    <subcellularLocation>
        <location evidence="1">Cell membrane</location>
        <topology evidence="1">Multi-pass membrane protein</topology>
    </subcellularLocation>
</comment>
<dbReference type="GO" id="GO:0004930">
    <property type="term" value="F:G protein-coupled receptor activity"/>
    <property type="evidence" value="ECO:0007669"/>
    <property type="project" value="UniProtKB-KW"/>
</dbReference>
<dbReference type="Gene3D" id="1.20.1070.10">
    <property type="entry name" value="Rhodopsin 7-helix transmembrane proteins"/>
    <property type="match status" value="1"/>
</dbReference>
<evidence type="ECO:0000256" key="8">
    <source>
        <dbReference type="ARBA" id="ARBA00023224"/>
    </source>
</evidence>
<keyword evidence="6 10" id="KW-0472">Membrane</keyword>
<dbReference type="Pfam" id="PF00001">
    <property type="entry name" value="7tm_1"/>
    <property type="match status" value="1"/>
</dbReference>
<evidence type="ECO:0000256" key="9">
    <source>
        <dbReference type="RuleBase" id="RU000688"/>
    </source>
</evidence>
<dbReference type="InterPro" id="IPR000276">
    <property type="entry name" value="GPCR_Rhodpsn"/>
</dbReference>
<dbReference type="PROSITE" id="PS50262">
    <property type="entry name" value="G_PROTEIN_RECEP_F1_2"/>
    <property type="match status" value="1"/>
</dbReference>
<evidence type="ECO:0000313" key="13">
    <source>
        <dbReference type="WBParaSite" id="PSAMB.scaffold1015size37151.g10381.t1"/>
    </source>
</evidence>
<evidence type="ECO:0000256" key="10">
    <source>
        <dbReference type="SAM" id="Phobius"/>
    </source>
</evidence>
<evidence type="ECO:0000256" key="6">
    <source>
        <dbReference type="ARBA" id="ARBA00023136"/>
    </source>
</evidence>
<evidence type="ECO:0000313" key="12">
    <source>
        <dbReference type="Proteomes" id="UP000887566"/>
    </source>
</evidence>
<dbReference type="AlphaFoldDB" id="A0A914UH58"/>
<organism evidence="12 13">
    <name type="scientific">Plectus sambesii</name>
    <dbReference type="NCBI Taxonomy" id="2011161"/>
    <lineage>
        <taxon>Eukaryota</taxon>
        <taxon>Metazoa</taxon>
        <taxon>Ecdysozoa</taxon>
        <taxon>Nematoda</taxon>
        <taxon>Chromadorea</taxon>
        <taxon>Plectida</taxon>
        <taxon>Plectina</taxon>
        <taxon>Plectoidea</taxon>
        <taxon>Plectidae</taxon>
        <taxon>Plectus</taxon>
    </lineage>
</organism>
<keyword evidence="2" id="KW-1003">Cell membrane</keyword>
<evidence type="ECO:0000256" key="7">
    <source>
        <dbReference type="ARBA" id="ARBA00023170"/>
    </source>
</evidence>
<dbReference type="PRINTS" id="PR00237">
    <property type="entry name" value="GPCRRHODOPSN"/>
</dbReference>
<evidence type="ECO:0000256" key="5">
    <source>
        <dbReference type="ARBA" id="ARBA00023040"/>
    </source>
</evidence>
<feature type="transmembrane region" description="Helical" evidence="10">
    <location>
        <begin position="78"/>
        <end position="105"/>
    </location>
</feature>
<dbReference type="InterPro" id="IPR017452">
    <property type="entry name" value="GPCR_Rhodpsn_7TM"/>
</dbReference>
<feature type="domain" description="G-protein coupled receptors family 1 profile" evidence="11">
    <location>
        <begin position="24"/>
        <end position="284"/>
    </location>
</feature>
<dbReference type="SUPFAM" id="SSF81321">
    <property type="entry name" value="Family A G protein-coupled receptor-like"/>
    <property type="match status" value="1"/>
</dbReference>
<dbReference type="Proteomes" id="UP000887566">
    <property type="component" value="Unplaced"/>
</dbReference>
<proteinExistence type="inferred from homology"/>
<dbReference type="PANTHER" id="PTHR24249:SF424">
    <property type="entry name" value="G-PROTEIN COUPLED RECEPTORS FAMILY 1 PROFILE DOMAIN-CONTAINING PROTEIN"/>
    <property type="match status" value="1"/>
</dbReference>
<accession>A0A914UH58</accession>
<evidence type="ECO:0000259" key="11">
    <source>
        <dbReference type="PROSITE" id="PS50262"/>
    </source>
</evidence>
<feature type="transmembrane region" description="Helical" evidence="10">
    <location>
        <begin position="231"/>
        <end position="253"/>
    </location>
</feature>
<evidence type="ECO:0000256" key="2">
    <source>
        <dbReference type="ARBA" id="ARBA00022475"/>
    </source>
</evidence>
<evidence type="ECO:0000256" key="4">
    <source>
        <dbReference type="ARBA" id="ARBA00022989"/>
    </source>
</evidence>
<keyword evidence="12" id="KW-1185">Reference proteome</keyword>
<dbReference type="GO" id="GO:0005886">
    <property type="term" value="C:plasma membrane"/>
    <property type="evidence" value="ECO:0007669"/>
    <property type="project" value="UniProtKB-SubCell"/>
</dbReference>
<keyword evidence="7 9" id="KW-0675">Receptor</keyword>
<dbReference type="PANTHER" id="PTHR24249">
    <property type="entry name" value="HISTAMINE RECEPTOR-RELATED G-PROTEIN COUPLED RECEPTOR"/>
    <property type="match status" value="1"/>
</dbReference>
<name>A0A914UH58_9BILA</name>